<dbReference type="PANTHER" id="PTHR19918:SF5">
    <property type="entry name" value="MEIOSIS-SPECIFIC APC_C ACTIVATOR PROTEIN AMA1"/>
    <property type="match status" value="1"/>
</dbReference>
<feature type="region of interest" description="Disordered" evidence="3">
    <location>
        <begin position="519"/>
        <end position="539"/>
    </location>
</feature>
<reference evidence="4" key="1">
    <citation type="journal article" date="2020" name="Stud. Mycol.">
        <title>101 Dothideomycetes genomes: a test case for predicting lifestyles and emergence of pathogens.</title>
        <authorList>
            <person name="Haridas S."/>
            <person name="Albert R."/>
            <person name="Binder M."/>
            <person name="Bloem J."/>
            <person name="Labutti K."/>
            <person name="Salamov A."/>
            <person name="Andreopoulos B."/>
            <person name="Baker S."/>
            <person name="Barry K."/>
            <person name="Bills G."/>
            <person name="Bluhm B."/>
            <person name="Cannon C."/>
            <person name="Castanera R."/>
            <person name="Culley D."/>
            <person name="Daum C."/>
            <person name="Ezra D."/>
            <person name="Gonzalez J."/>
            <person name="Henrissat B."/>
            <person name="Kuo A."/>
            <person name="Liang C."/>
            <person name="Lipzen A."/>
            <person name="Lutzoni F."/>
            <person name="Magnuson J."/>
            <person name="Mondo S."/>
            <person name="Nolan M."/>
            <person name="Ohm R."/>
            <person name="Pangilinan J."/>
            <person name="Park H.-J."/>
            <person name="Ramirez L."/>
            <person name="Alfaro M."/>
            <person name="Sun H."/>
            <person name="Tritt A."/>
            <person name="Yoshinaga Y."/>
            <person name="Zwiers L.-H."/>
            <person name="Turgeon B."/>
            <person name="Goodwin S."/>
            <person name="Spatafora J."/>
            <person name="Crous P."/>
            <person name="Grigoriev I."/>
        </authorList>
    </citation>
    <scope>NUCLEOTIDE SEQUENCE</scope>
    <source>
        <strain evidence="4">ATCC 16933</strain>
    </source>
</reference>
<dbReference type="Proteomes" id="UP000799766">
    <property type="component" value="Unassembled WGS sequence"/>
</dbReference>
<dbReference type="GO" id="GO:0010997">
    <property type="term" value="F:anaphase-promoting complex binding"/>
    <property type="evidence" value="ECO:0007669"/>
    <property type="project" value="InterPro"/>
</dbReference>
<dbReference type="GO" id="GO:0005680">
    <property type="term" value="C:anaphase-promoting complex"/>
    <property type="evidence" value="ECO:0007669"/>
    <property type="project" value="TreeGrafter"/>
</dbReference>
<accession>A0A6A6P9Y1</accession>
<feature type="region of interest" description="Disordered" evidence="3">
    <location>
        <begin position="1"/>
        <end position="162"/>
    </location>
</feature>
<organism evidence="4 5">
    <name type="scientific">Lineolata rhizophorae</name>
    <dbReference type="NCBI Taxonomy" id="578093"/>
    <lineage>
        <taxon>Eukaryota</taxon>
        <taxon>Fungi</taxon>
        <taxon>Dikarya</taxon>
        <taxon>Ascomycota</taxon>
        <taxon>Pezizomycotina</taxon>
        <taxon>Dothideomycetes</taxon>
        <taxon>Dothideomycetes incertae sedis</taxon>
        <taxon>Lineolatales</taxon>
        <taxon>Lineolataceae</taxon>
        <taxon>Lineolata</taxon>
    </lineage>
</organism>
<evidence type="ECO:0000256" key="3">
    <source>
        <dbReference type="SAM" id="MobiDB-lite"/>
    </source>
</evidence>
<protein>
    <submittedName>
        <fullName evidence="4">WD40-repeat-containing domain protein</fullName>
    </submittedName>
</protein>
<dbReference type="SMART" id="SM00320">
    <property type="entry name" value="WD40"/>
    <property type="match status" value="3"/>
</dbReference>
<dbReference type="InterPro" id="IPR036322">
    <property type="entry name" value="WD40_repeat_dom_sf"/>
</dbReference>
<dbReference type="Gene3D" id="2.130.10.10">
    <property type="entry name" value="YVTN repeat-like/Quinoprotein amine dehydrogenase"/>
    <property type="match status" value="1"/>
</dbReference>
<dbReference type="GO" id="GO:1905786">
    <property type="term" value="P:positive regulation of anaphase-promoting complex-dependent catabolic process"/>
    <property type="evidence" value="ECO:0007669"/>
    <property type="project" value="TreeGrafter"/>
</dbReference>
<keyword evidence="1" id="KW-0853">WD repeat</keyword>
<dbReference type="OrthoDB" id="10263272at2759"/>
<proteinExistence type="predicted"/>
<evidence type="ECO:0000313" key="5">
    <source>
        <dbReference type="Proteomes" id="UP000799766"/>
    </source>
</evidence>
<dbReference type="PANTHER" id="PTHR19918">
    <property type="entry name" value="CELL DIVISION CYCLE 20 CDC20 FIZZY -RELATED"/>
    <property type="match status" value="1"/>
</dbReference>
<evidence type="ECO:0000256" key="2">
    <source>
        <dbReference type="ARBA" id="ARBA00022737"/>
    </source>
</evidence>
<evidence type="ECO:0000256" key="1">
    <source>
        <dbReference type="ARBA" id="ARBA00022574"/>
    </source>
</evidence>
<gene>
    <name evidence="4" type="ORF">BDY21DRAFT_169049</name>
</gene>
<dbReference type="EMBL" id="MU001673">
    <property type="protein sequence ID" value="KAF2460612.1"/>
    <property type="molecule type" value="Genomic_DNA"/>
</dbReference>
<dbReference type="GO" id="GO:0031145">
    <property type="term" value="P:anaphase-promoting complex-dependent catabolic process"/>
    <property type="evidence" value="ECO:0007669"/>
    <property type="project" value="TreeGrafter"/>
</dbReference>
<evidence type="ECO:0000313" key="4">
    <source>
        <dbReference type="EMBL" id="KAF2460612.1"/>
    </source>
</evidence>
<dbReference type="GO" id="GO:1990757">
    <property type="term" value="F:ubiquitin ligase activator activity"/>
    <property type="evidence" value="ECO:0007669"/>
    <property type="project" value="TreeGrafter"/>
</dbReference>
<dbReference type="InterPro" id="IPR015943">
    <property type="entry name" value="WD40/YVTN_repeat-like_dom_sf"/>
</dbReference>
<name>A0A6A6P9Y1_9PEZI</name>
<keyword evidence="2" id="KW-0677">Repeat</keyword>
<sequence>MDPECLRRQSARIPDPLTPPDSPETPGARFSESDRPQNAAFPDSAFGSASEPGHSSIRSARRGQDLVQLRFPATDVQISGVHRPDTSYSRFDSPFWDTGSGSNGGGLLTPPVSPVKASGAKRSGSDGLGESGADHAVPTFPVLESPSLPPPSDSNSTPKCEWKDRAGRAGVAEVNGSFDIARDLLAVLPSRCAGTWGGGSAMPIPKPINPTWMAGPPGTPLQVDGVRDESNCRHLNDKERRSSRLSAEFQKNVSARTGDLSLSNHSIGLCNFSRPLSLLPLRCAASPLRPTQRGPQSSPECISPSRATYTQRPDRFIPIRNTAASSNEKFRMSKPVAALNVSERHCRRSLQHDPFFGSRQARNIPVRQAREAQGLQRSPGQTGQSLLTAHSTGVLGTNHEGDPRRAFSGGAVWSVGGAAAALDEGVSGVSNGRGGFTVAGTNAPLYSCQFIQQNDPSTDTDMYQRRLAAATGVDQARRVLEPFASGNYGLRLPMPSVSGRCVEHPWRGPSSVHGPVWRDNEWQTEAASRRRPKLDRPKKPVPTIPFRVLDAPSLRDDFYCSLLAYSYTSNCLAVGLGSHVYLWSESSGVDTPASLNVPYAAHVTSLAFSSAQGRQSILAVGRADGRVVLWSTFDREPRFDSAHPISVSCLSFRPVIARRSSFRDSALIVNSEELLIGDEAGNIYYYTVEWPSGSDQEIFDWPGALCLIARISVHKQQICGLTWAPDGESFATGGNDNACYLFRRKTILADLPCSIVDRNIGGRQGQMQKPKAGQRQWTLVPGQGTVLSVGSGYENHSWTLNAAVKAIAFCPWQRGLIALGGGSNDRCIHFYHTVSGACLASIDCAAQVTSLIWSTTRREIAATFGFAQPDHPYRIAVFAWPSCEQVVAIPWYDEHRALYAIPYPGGPNVGKSKGEGGRWWSRTGEEGCIVVATSDSSIKFHEIWPEEKSTSKGGGGQGMLGGSDILESLHGIEKDGGENIR</sequence>
<dbReference type="InterPro" id="IPR001680">
    <property type="entry name" value="WD40_rpt"/>
</dbReference>
<dbReference type="InterPro" id="IPR033010">
    <property type="entry name" value="Cdc20/Fizzy"/>
</dbReference>
<dbReference type="SUPFAM" id="SSF50978">
    <property type="entry name" value="WD40 repeat-like"/>
    <property type="match status" value="1"/>
</dbReference>
<keyword evidence="5" id="KW-1185">Reference proteome</keyword>
<dbReference type="Pfam" id="PF00400">
    <property type="entry name" value="WD40"/>
    <property type="match status" value="1"/>
</dbReference>
<dbReference type="AlphaFoldDB" id="A0A6A6P9Y1"/>